<dbReference type="PANTHER" id="PTHR31836:SF28">
    <property type="entry name" value="SRCR DOMAIN-CONTAINING PROTEIN-RELATED"/>
    <property type="match status" value="1"/>
</dbReference>
<dbReference type="InterPro" id="IPR036908">
    <property type="entry name" value="RlpA-like_sf"/>
</dbReference>
<dbReference type="OrthoDB" id="406505at2759"/>
<evidence type="ECO:0000256" key="1">
    <source>
        <dbReference type="ARBA" id="ARBA00022729"/>
    </source>
</evidence>
<organism evidence="4">
    <name type="scientific">Mucor ambiguus</name>
    <dbReference type="NCBI Taxonomy" id="91626"/>
    <lineage>
        <taxon>Eukaryota</taxon>
        <taxon>Fungi</taxon>
        <taxon>Fungi incertae sedis</taxon>
        <taxon>Mucoromycota</taxon>
        <taxon>Mucoromycotina</taxon>
        <taxon>Mucoromycetes</taxon>
        <taxon>Mucorales</taxon>
        <taxon>Mucorineae</taxon>
        <taxon>Mucoraceae</taxon>
        <taxon>Mucor</taxon>
    </lineage>
</organism>
<name>A0A0C9M8A9_9FUNG</name>
<accession>A0A0C9M8A9</accession>
<proteinExistence type="predicted"/>
<dbReference type="PANTHER" id="PTHR31836">
    <property type="match status" value="1"/>
</dbReference>
<feature type="domain" description="RlpA-like protein double-psi beta-barrel" evidence="3">
    <location>
        <begin position="36"/>
        <end position="120"/>
    </location>
</feature>
<dbReference type="EMBL" id="DF836327">
    <property type="protein sequence ID" value="GAN03309.1"/>
    <property type="molecule type" value="Genomic_DNA"/>
</dbReference>
<dbReference type="STRING" id="91626.A0A0C9M8A9"/>
<dbReference type="CDD" id="cd22191">
    <property type="entry name" value="DPBB_RlpA_EXP_N-like"/>
    <property type="match status" value="1"/>
</dbReference>
<dbReference type="InterPro" id="IPR051477">
    <property type="entry name" value="Expansin_CellWall"/>
</dbReference>
<dbReference type="Pfam" id="PF03330">
    <property type="entry name" value="DPBB_1"/>
    <property type="match status" value="1"/>
</dbReference>
<feature type="signal peptide" evidence="2">
    <location>
        <begin position="1"/>
        <end position="24"/>
    </location>
</feature>
<evidence type="ECO:0000259" key="3">
    <source>
        <dbReference type="Pfam" id="PF03330"/>
    </source>
</evidence>
<sequence>MFHSNTLVLIATALMAAFAVVSQAAAIESRSSSYSGTATFYSVKKSGKPSCGNHADNDDMVAALSEHFMKDKYCGEKIKVKSGHKSITVKVIDTCEGCGKHDIDLSPAAFKKLGKKSKGELDEGSLEWFNDYNVFATFLELEFRASTIQSTVAIETTIKVFGHANILLDIATNDSFKDENEGDAADTKANNNGTANAVEAKVINGHAEQEAIDQMMLPYL</sequence>
<gene>
    <name evidence="4" type="ORF">MAM1_0038c02762</name>
</gene>
<evidence type="ECO:0000313" key="5">
    <source>
        <dbReference type="Proteomes" id="UP000053815"/>
    </source>
</evidence>
<dbReference type="SUPFAM" id="SSF50685">
    <property type="entry name" value="Barwin-like endoglucanases"/>
    <property type="match status" value="1"/>
</dbReference>
<dbReference type="Proteomes" id="UP000053815">
    <property type="component" value="Unassembled WGS sequence"/>
</dbReference>
<feature type="chain" id="PRO_5002215143" evidence="2">
    <location>
        <begin position="25"/>
        <end position="220"/>
    </location>
</feature>
<dbReference type="Gene3D" id="2.40.40.10">
    <property type="entry name" value="RlpA-like domain"/>
    <property type="match status" value="1"/>
</dbReference>
<protein>
    <submittedName>
        <fullName evidence="4">Barwin-like endoglucanase</fullName>
    </submittedName>
</protein>
<dbReference type="InterPro" id="IPR009009">
    <property type="entry name" value="RlpA-like_DPBB"/>
</dbReference>
<evidence type="ECO:0000313" key="4">
    <source>
        <dbReference type="EMBL" id="GAN03309.1"/>
    </source>
</evidence>
<keyword evidence="1 2" id="KW-0732">Signal</keyword>
<dbReference type="AlphaFoldDB" id="A0A0C9M8A9"/>
<reference evidence="4" key="1">
    <citation type="submission" date="2014-09" db="EMBL/GenBank/DDBJ databases">
        <title>Draft genome sequence of an oleaginous Mucoromycotina fungus Mucor ambiguus NBRC6742.</title>
        <authorList>
            <person name="Takeda I."/>
            <person name="Yamane N."/>
            <person name="Morita T."/>
            <person name="Tamano K."/>
            <person name="Machida M."/>
            <person name="Baker S."/>
            <person name="Koike H."/>
        </authorList>
    </citation>
    <scope>NUCLEOTIDE SEQUENCE</scope>
    <source>
        <strain evidence="4">NBRC 6742</strain>
    </source>
</reference>
<evidence type="ECO:0000256" key="2">
    <source>
        <dbReference type="SAM" id="SignalP"/>
    </source>
</evidence>
<keyword evidence="5" id="KW-1185">Reference proteome</keyword>